<gene>
    <name evidence="2" type="ORF">SAMN05421742_11052</name>
</gene>
<dbReference type="AlphaFoldDB" id="A0A1G8EIT8"/>
<keyword evidence="3" id="KW-1185">Reference proteome</keyword>
<evidence type="ECO:0000313" key="2">
    <source>
        <dbReference type="EMBL" id="SDH69720.1"/>
    </source>
</evidence>
<organism evidence="2 3">
    <name type="scientific">Roseospirillum parvum</name>
    <dbReference type="NCBI Taxonomy" id="83401"/>
    <lineage>
        <taxon>Bacteria</taxon>
        <taxon>Pseudomonadati</taxon>
        <taxon>Pseudomonadota</taxon>
        <taxon>Alphaproteobacteria</taxon>
        <taxon>Rhodospirillales</taxon>
        <taxon>Rhodospirillaceae</taxon>
        <taxon>Roseospirillum</taxon>
    </lineage>
</organism>
<sequence length="117" mass="12995">MMKTYEDILQFNKQTLDLMVKSSSRMAGSMETMTKEAMGFFGKSFEDAVEASKAMASCKTAADVMALQTKLSKDAWEQMIEQSKKISEVQAELFRETVEPLTSHYKGALDSAMKSAA</sequence>
<dbReference type="InterPro" id="IPR010127">
    <property type="entry name" value="Phasin_subfam-1"/>
</dbReference>
<dbReference type="STRING" id="83401.SAMN05421742_11052"/>
<dbReference type="Pfam" id="PF09361">
    <property type="entry name" value="Phasin_2"/>
    <property type="match status" value="1"/>
</dbReference>
<accession>A0A1G8EIT8</accession>
<evidence type="ECO:0000259" key="1">
    <source>
        <dbReference type="Pfam" id="PF09361"/>
    </source>
</evidence>
<proteinExistence type="predicted"/>
<dbReference type="InterPro" id="IPR018968">
    <property type="entry name" value="Phasin"/>
</dbReference>
<dbReference type="RefSeq" id="WP_092621022.1">
    <property type="nucleotide sequence ID" value="NZ_FNCV01000010.1"/>
</dbReference>
<reference evidence="3" key="1">
    <citation type="submission" date="2016-10" db="EMBL/GenBank/DDBJ databases">
        <authorList>
            <person name="Varghese N."/>
            <person name="Submissions S."/>
        </authorList>
    </citation>
    <scope>NUCLEOTIDE SEQUENCE [LARGE SCALE GENOMIC DNA]</scope>
    <source>
        <strain evidence="3">930I</strain>
    </source>
</reference>
<dbReference type="Proteomes" id="UP000217076">
    <property type="component" value="Unassembled WGS sequence"/>
</dbReference>
<name>A0A1G8EIT8_9PROT</name>
<dbReference type="EMBL" id="FNCV01000010">
    <property type="protein sequence ID" value="SDH69720.1"/>
    <property type="molecule type" value="Genomic_DNA"/>
</dbReference>
<evidence type="ECO:0000313" key="3">
    <source>
        <dbReference type="Proteomes" id="UP000217076"/>
    </source>
</evidence>
<protein>
    <submittedName>
        <fullName evidence="2">Phasin family protein</fullName>
    </submittedName>
</protein>
<dbReference type="OrthoDB" id="7678100at2"/>
<feature type="domain" description="Phasin" evidence="1">
    <location>
        <begin position="6"/>
        <end position="104"/>
    </location>
</feature>
<dbReference type="NCBIfam" id="TIGR01841">
    <property type="entry name" value="phasin"/>
    <property type="match status" value="1"/>
</dbReference>